<dbReference type="AlphaFoldDB" id="A0A6A2WH05"/>
<accession>A0A6A2WH05</accession>
<protein>
    <submittedName>
        <fullName evidence="1">Uncharacterized protein</fullName>
    </submittedName>
</protein>
<dbReference type="EMBL" id="VEPZ02001782">
    <property type="protein sequence ID" value="KAE8655215.1"/>
    <property type="molecule type" value="Genomic_DNA"/>
</dbReference>
<organism evidence="1 2">
    <name type="scientific">Hibiscus syriacus</name>
    <name type="common">Rose of Sharon</name>
    <dbReference type="NCBI Taxonomy" id="106335"/>
    <lineage>
        <taxon>Eukaryota</taxon>
        <taxon>Viridiplantae</taxon>
        <taxon>Streptophyta</taxon>
        <taxon>Embryophyta</taxon>
        <taxon>Tracheophyta</taxon>
        <taxon>Spermatophyta</taxon>
        <taxon>Magnoliopsida</taxon>
        <taxon>eudicotyledons</taxon>
        <taxon>Gunneridae</taxon>
        <taxon>Pentapetalae</taxon>
        <taxon>rosids</taxon>
        <taxon>malvids</taxon>
        <taxon>Malvales</taxon>
        <taxon>Malvaceae</taxon>
        <taxon>Malvoideae</taxon>
        <taxon>Hibiscus</taxon>
    </lineage>
</organism>
<evidence type="ECO:0000313" key="2">
    <source>
        <dbReference type="Proteomes" id="UP000436088"/>
    </source>
</evidence>
<comment type="caution">
    <text evidence="1">The sequence shown here is derived from an EMBL/GenBank/DDBJ whole genome shotgun (WGS) entry which is preliminary data.</text>
</comment>
<keyword evidence="2" id="KW-1185">Reference proteome</keyword>
<dbReference type="Proteomes" id="UP000436088">
    <property type="component" value="Unassembled WGS sequence"/>
</dbReference>
<reference evidence="1" key="1">
    <citation type="submission" date="2019-09" db="EMBL/GenBank/DDBJ databases">
        <title>Draft genome information of white flower Hibiscus syriacus.</title>
        <authorList>
            <person name="Kim Y.-M."/>
        </authorList>
    </citation>
    <scope>NUCLEOTIDE SEQUENCE [LARGE SCALE GENOMIC DNA]</scope>
    <source>
        <strain evidence="1">YM2019G1</strain>
    </source>
</reference>
<sequence>MNLFQWLLRKTISGRVRVPETRKPVRKPHGISKSALVEIQDTAAAAEIQEETFHVKHESQGDILFSGPLQVSSSVALRRTDSRGHDSYEAAERSMQKQWSQFEHPDSFDASDEYHSQELSLALYKREGMLAKRNNLDDILISIAWMGVAYGYLRTQESEQHSKNLSSIVCLSYPADYQDEGNKVEFSGPLLSQSHRVDELLERHERHIRQAIRKSWFQRVCQLCQFLNINLKILGNNLQILSCRTPGRSLFLECKSDKLTSVSIKASR</sequence>
<proteinExistence type="predicted"/>
<evidence type="ECO:0000313" key="1">
    <source>
        <dbReference type="EMBL" id="KAE8655215.1"/>
    </source>
</evidence>
<gene>
    <name evidence="1" type="ORF">F3Y22_tig00117034pilonHSYRG01306</name>
</gene>
<name>A0A6A2WH05_HIBSY</name>